<proteinExistence type="predicted"/>
<keyword evidence="3" id="KW-1185">Reference proteome</keyword>
<dbReference type="KEGG" id="vcn:VOLCADRAFT_106055"/>
<dbReference type="eggNOG" id="ENOG502S9M4">
    <property type="taxonomic scope" value="Eukaryota"/>
</dbReference>
<reference evidence="2 3" key="1">
    <citation type="journal article" date="2010" name="Science">
        <title>Genomic analysis of organismal complexity in the multicellular green alga Volvox carteri.</title>
        <authorList>
            <person name="Prochnik S.E."/>
            <person name="Umen J."/>
            <person name="Nedelcu A.M."/>
            <person name="Hallmann A."/>
            <person name="Miller S.M."/>
            <person name="Nishii I."/>
            <person name="Ferris P."/>
            <person name="Kuo A."/>
            <person name="Mitros T."/>
            <person name="Fritz-Laylin L.K."/>
            <person name="Hellsten U."/>
            <person name="Chapman J."/>
            <person name="Simakov O."/>
            <person name="Rensing S.A."/>
            <person name="Terry A."/>
            <person name="Pangilinan J."/>
            <person name="Kapitonov V."/>
            <person name="Jurka J."/>
            <person name="Salamov A."/>
            <person name="Shapiro H."/>
            <person name="Schmutz J."/>
            <person name="Grimwood J."/>
            <person name="Lindquist E."/>
            <person name="Lucas S."/>
            <person name="Grigoriev I.V."/>
            <person name="Schmitt R."/>
            <person name="Kirk D."/>
            <person name="Rokhsar D.S."/>
        </authorList>
    </citation>
    <scope>NUCLEOTIDE SEQUENCE [LARGE SCALE GENOMIC DNA]</scope>
    <source>
        <strain evidence="3">f. Nagariensis / Eve</strain>
    </source>
</reference>
<dbReference type="Pfam" id="PF14108">
    <property type="entry name" value="ABA4-like"/>
    <property type="match status" value="1"/>
</dbReference>
<evidence type="ECO:0000313" key="3">
    <source>
        <dbReference type="Proteomes" id="UP000001058"/>
    </source>
</evidence>
<dbReference type="GeneID" id="9616346"/>
<evidence type="ECO:0000313" key="2">
    <source>
        <dbReference type="EMBL" id="EFJ45242.1"/>
    </source>
</evidence>
<evidence type="ECO:0008006" key="4">
    <source>
        <dbReference type="Google" id="ProtNLM"/>
    </source>
</evidence>
<keyword evidence="1" id="KW-0812">Transmembrane</keyword>
<dbReference type="EMBL" id="GL378358">
    <property type="protein sequence ID" value="EFJ45242.1"/>
    <property type="molecule type" value="Genomic_DNA"/>
</dbReference>
<dbReference type="RefSeq" id="XP_002953618.1">
    <property type="nucleotide sequence ID" value="XM_002953572.1"/>
</dbReference>
<dbReference type="Proteomes" id="UP000001058">
    <property type="component" value="Unassembled WGS sequence"/>
</dbReference>
<feature type="transmembrane region" description="Helical" evidence="1">
    <location>
        <begin position="38"/>
        <end position="61"/>
    </location>
</feature>
<protein>
    <recommendedName>
        <fullName evidence="4">DUF4281 domain-containing protein</fullName>
    </recommendedName>
</protein>
<keyword evidence="1" id="KW-0472">Membrane</keyword>
<evidence type="ECO:0000256" key="1">
    <source>
        <dbReference type="SAM" id="Phobius"/>
    </source>
</evidence>
<feature type="transmembrane region" description="Helical" evidence="1">
    <location>
        <begin position="12"/>
        <end position="31"/>
    </location>
</feature>
<gene>
    <name evidence="2" type="ORF">VOLCADRAFT_106055</name>
</gene>
<organism evidence="3">
    <name type="scientific">Volvox carteri f. nagariensis</name>
    <dbReference type="NCBI Taxonomy" id="3068"/>
    <lineage>
        <taxon>Eukaryota</taxon>
        <taxon>Viridiplantae</taxon>
        <taxon>Chlorophyta</taxon>
        <taxon>core chlorophytes</taxon>
        <taxon>Chlorophyceae</taxon>
        <taxon>CS clade</taxon>
        <taxon>Chlamydomonadales</taxon>
        <taxon>Volvocaceae</taxon>
        <taxon>Volvox</taxon>
    </lineage>
</organism>
<dbReference type="AlphaFoldDB" id="D8U4T2"/>
<dbReference type="InterPro" id="IPR025461">
    <property type="entry name" value="ABA4-like"/>
</dbReference>
<dbReference type="InParanoid" id="D8U4T2"/>
<name>D8U4T2_VOLCA</name>
<accession>D8U4T2</accession>
<keyword evidence="1" id="KW-1133">Transmembrane helix</keyword>
<dbReference type="OrthoDB" id="5523505at2759"/>
<feature type="transmembrane region" description="Helical" evidence="1">
    <location>
        <begin position="120"/>
        <end position="142"/>
    </location>
</feature>
<feature type="transmembrane region" description="Helical" evidence="1">
    <location>
        <begin position="88"/>
        <end position="108"/>
    </location>
</feature>
<sequence>MPIYGLSFTDEQLFNLINIALPGWVLLAVAPRWRLTQLISAVAAVLVSGLYTALLLTFMIAPNSVEKLDFSDMMTYEGVVRTLSKRTAVLPCWVHYVAFDLWVGRWMAADSLKRRVPQLLLIPCLFATLFAGPAGLLLYHLVRLPFAGPMKARSSTKSKSA</sequence>